<sequence>MKLTSVEYIKGCTAIEDCPKEPLPEIAFVGRSNVGKSSLINSLLGRKIAYVSSTPGKTQLIHFFKINRKFFLVDLPGYGYAKAPMSVRMQWGPMIETYLTKRKQLKGIVLLIDLRHPAAFLDQEMKKWLDHFQVPTLYAATKADKIGRNQRKEQIEAVKASFGISDVIVTSAESKEGRDLLWKEVERVVLGQKDP</sequence>
<dbReference type="GO" id="GO:0005525">
    <property type="term" value="F:GTP binding"/>
    <property type="evidence" value="ECO:0007669"/>
    <property type="project" value="UniProtKB-UniRule"/>
</dbReference>
<keyword evidence="6" id="KW-0460">Magnesium</keyword>
<comment type="function">
    <text evidence="10">Necessary for normal cell division and for the maintenance of normal septation.</text>
</comment>
<dbReference type="InterPro" id="IPR030393">
    <property type="entry name" value="G_ENGB_dom"/>
</dbReference>
<protein>
    <recommendedName>
        <fullName evidence="10">Probable GTP-binding protein EngB</fullName>
    </recommendedName>
</protein>
<dbReference type="GO" id="GO:0000917">
    <property type="term" value="P:division septum assembly"/>
    <property type="evidence" value="ECO:0007669"/>
    <property type="project" value="UniProtKB-KW"/>
</dbReference>
<comment type="similarity">
    <text evidence="2 10">Belongs to the TRAFAC class TrmE-Era-EngA-EngB-Septin-like GTPase superfamily. EngB GTPase family.</text>
</comment>
<evidence type="ECO:0000256" key="7">
    <source>
        <dbReference type="ARBA" id="ARBA00023134"/>
    </source>
</evidence>
<dbReference type="Gene3D" id="3.40.50.300">
    <property type="entry name" value="P-loop containing nucleotide triphosphate hydrolases"/>
    <property type="match status" value="1"/>
</dbReference>
<evidence type="ECO:0000256" key="3">
    <source>
        <dbReference type="ARBA" id="ARBA00022618"/>
    </source>
</evidence>
<evidence type="ECO:0000256" key="9">
    <source>
        <dbReference type="ARBA" id="ARBA00023306"/>
    </source>
</evidence>
<comment type="caution">
    <text evidence="12">The sequence shown here is derived from an EMBL/GenBank/DDBJ whole genome shotgun (WGS) entry which is preliminary data.</text>
</comment>
<evidence type="ECO:0000256" key="1">
    <source>
        <dbReference type="ARBA" id="ARBA00001946"/>
    </source>
</evidence>
<evidence type="ECO:0000256" key="5">
    <source>
        <dbReference type="ARBA" id="ARBA00022741"/>
    </source>
</evidence>
<organism evidence="12 13">
    <name type="scientific">Candidatus Manganitrophus noduliformans</name>
    <dbReference type="NCBI Taxonomy" id="2606439"/>
    <lineage>
        <taxon>Bacteria</taxon>
        <taxon>Pseudomonadati</taxon>
        <taxon>Nitrospirota</taxon>
        <taxon>Nitrospiria</taxon>
        <taxon>Candidatus Troglogloeales</taxon>
        <taxon>Candidatus Manganitrophaceae</taxon>
        <taxon>Candidatus Manganitrophus</taxon>
    </lineage>
</organism>
<proteinExistence type="inferred from homology"/>
<evidence type="ECO:0000256" key="10">
    <source>
        <dbReference type="HAMAP-Rule" id="MF_00321"/>
    </source>
</evidence>
<evidence type="ECO:0000313" key="12">
    <source>
        <dbReference type="EMBL" id="NKE69214.1"/>
    </source>
</evidence>
<dbReference type="GO" id="GO:0046872">
    <property type="term" value="F:metal ion binding"/>
    <property type="evidence" value="ECO:0007669"/>
    <property type="project" value="UniProtKB-KW"/>
</dbReference>
<feature type="domain" description="EngB-type G" evidence="11">
    <location>
        <begin position="22"/>
        <end position="191"/>
    </location>
</feature>
<evidence type="ECO:0000313" key="13">
    <source>
        <dbReference type="Proteomes" id="UP000534783"/>
    </source>
</evidence>
<dbReference type="InterPro" id="IPR019987">
    <property type="entry name" value="GTP-bd_ribosome_bio_YsxC"/>
</dbReference>
<evidence type="ECO:0000256" key="6">
    <source>
        <dbReference type="ARBA" id="ARBA00022842"/>
    </source>
</evidence>
<keyword evidence="7 10" id="KW-0342">GTP-binding</keyword>
<dbReference type="PROSITE" id="PS51706">
    <property type="entry name" value="G_ENGB"/>
    <property type="match status" value="1"/>
</dbReference>
<dbReference type="CDD" id="cd01876">
    <property type="entry name" value="YihA_EngB"/>
    <property type="match status" value="1"/>
</dbReference>
<accession>A0A7X6DLE6</accession>
<dbReference type="InterPro" id="IPR006073">
    <property type="entry name" value="GTP-bd"/>
</dbReference>
<dbReference type="SUPFAM" id="SSF52540">
    <property type="entry name" value="P-loop containing nucleoside triphosphate hydrolases"/>
    <property type="match status" value="1"/>
</dbReference>
<dbReference type="InterPro" id="IPR005225">
    <property type="entry name" value="Small_GTP-bd"/>
</dbReference>
<dbReference type="FunFam" id="3.40.50.300:FF:000098">
    <property type="entry name" value="Probable GTP-binding protein EngB"/>
    <property type="match status" value="1"/>
</dbReference>
<evidence type="ECO:0000256" key="4">
    <source>
        <dbReference type="ARBA" id="ARBA00022723"/>
    </source>
</evidence>
<keyword evidence="5 10" id="KW-0547">Nucleotide-binding</keyword>
<gene>
    <name evidence="10" type="primary">engB</name>
    <name evidence="12" type="ORF">MNODULE_00410</name>
</gene>
<keyword evidence="9 10" id="KW-0131">Cell cycle</keyword>
<evidence type="ECO:0000256" key="2">
    <source>
        <dbReference type="ARBA" id="ARBA00009638"/>
    </source>
</evidence>
<dbReference type="Proteomes" id="UP000534783">
    <property type="component" value="Unassembled WGS sequence"/>
</dbReference>
<keyword evidence="3 10" id="KW-0132">Cell division</keyword>
<dbReference type="RefSeq" id="WP_168057532.1">
    <property type="nucleotide sequence ID" value="NZ_VTOW01000001.1"/>
</dbReference>
<comment type="cofactor">
    <cofactor evidence="1">
        <name>Mg(2+)</name>
        <dbReference type="ChEBI" id="CHEBI:18420"/>
    </cofactor>
</comment>
<dbReference type="InterPro" id="IPR027417">
    <property type="entry name" value="P-loop_NTPase"/>
</dbReference>
<dbReference type="Pfam" id="PF01926">
    <property type="entry name" value="MMR_HSR1"/>
    <property type="match status" value="1"/>
</dbReference>
<reference evidence="12 13" key="1">
    <citation type="journal article" date="2020" name="Nature">
        <title>Bacterial chemolithoautotrophy via manganese oxidation.</title>
        <authorList>
            <person name="Yu H."/>
            <person name="Leadbetter J.R."/>
        </authorList>
    </citation>
    <scope>NUCLEOTIDE SEQUENCE [LARGE SCALE GENOMIC DNA]</scope>
    <source>
        <strain evidence="12 13">Mn-1</strain>
    </source>
</reference>
<name>A0A7X6DLE6_9BACT</name>
<dbReference type="EMBL" id="VTOW01000001">
    <property type="protein sequence ID" value="NKE69214.1"/>
    <property type="molecule type" value="Genomic_DNA"/>
</dbReference>
<dbReference type="NCBIfam" id="TIGR00231">
    <property type="entry name" value="small_GTP"/>
    <property type="match status" value="1"/>
</dbReference>
<dbReference type="PANTHER" id="PTHR11649">
    <property type="entry name" value="MSS1/TRME-RELATED GTP-BINDING PROTEIN"/>
    <property type="match status" value="1"/>
</dbReference>
<dbReference type="AlphaFoldDB" id="A0A7X6DLE6"/>
<evidence type="ECO:0000256" key="8">
    <source>
        <dbReference type="ARBA" id="ARBA00023210"/>
    </source>
</evidence>
<dbReference type="GO" id="GO:0005829">
    <property type="term" value="C:cytosol"/>
    <property type="evidence" value="ECO:0007669"/>
    <property type="project" value="TreeGrafter"/>
</dbReference>
<evidence type="ECO:0000259" key="11">
    <source>
        <dbReference type="PROSITE" id="PS51706"/>
    </source>
</evidence>
<dbReference type="NCBIfam" id="TIGR03598">
    <property type="entry name" value="GTPase_YsxC"/>
    <property type="match status" value="1"/>
</dbReference>
<dbReference type="HAMAP" id="MF_00321">
    <property type="entry name" value="GTPase_EngB"/>
    <property type="match status" value="1"/>
</dbReference>
<keyword evidence="8 10" id="KW-0717">Septation</keyword>
<dbReference type="PANTHER" id="PTHR11649:SF13">
    <property type="entry name" value="ENGB-TYPE G DOMAIN-CONTAINING PROTEIN"/>
    <property type="match status" value="1"/>
</dbReference>
<keyword evidence="4" id="KW-0479">Metal-binding</keyword>
<keyword evidence="13" id="KW-1185">Reference proteome</keyword>